<dbReference type="EMBL" id="JBFOLK010000007">
    <property type="protein sequence ID" value="KAL2499682.1"/>
    <property type="molecule type" value="Genomic_DNA"/>
</dbReference>
<dbReference type="GO" id="GO:0016740">
    <property type="term" value="F:transferase activity"/>
    <property type="evidence" value="ECO:0007669"/>
    <property type="project" value="UniProtKB-KW"/>
</dbReference>
<dbReference type="InterPro" id="IPR023213">
    <property type="entry name" value="CAT-like_dom_sf"/>
</dbReference>
<reference evidence="2" key="1">
    <citation type="submission" date="2024-07" db="EMBL/GenBank/DDBJ databases">
        <title>Two chromosome-level genome assemblies of Korean endemic species Abeliophyllum distichum and Forsythia ovata (Oleaceae).</title>
        <authorList>
            <person name="Jang H."/>
        </authorList>
    </citation>
    <scope>NUCLEOTIDE SEQUENCE [LARGE SCALE GENOMIC DNA]</scope>
</reference>
<dbReference type="AlphaFoldDB" id="A0ABD1SG17"/>
<protein>
    <submittedName>
        <fullName evidence="1">Spermidine hydroxycinnamoyl transferase</fullName>
    </submittedName>
</protein>
<gene>
    <name evidence="1" type="ORF">Adt_25232</name>
</gene>
<keyword evidence="1" id="KW-0808">Transferase</keyword>
<accession>A0ABD1SG17</accession>
<evidence type="ECO:0000313" key="2">
    <source>
        <dbReference type="Proteomes" id="UP001604336"/>
    </source>
</evidence>
<proteinExistence type="predicted"/>
<dbReference type="Gene3D" id="3.30.559.10">
    <property type="entry name" value="Chloramphenicol acetyltransferase-like domain"/>
    <property type="match status" value="1"/>
</dbReference>
<dbReference type="Proteomes" id="UP001604336">
    <property type="component" value="Unassembled WGS sequence"/>
</dbReference>
<keyword evidence="2" id="KW-1185">Reference proteome</keyword>
<comment type="caution">
    <text evidence="1">The sequence shown here is derived from an EMBL/GenBank/DDBJ whole genome shotgun (WGS) entry which is preliminary data.</text>
</comment>
<organism evidence="1 2">
    <name type="scientific">Abeliophyllum distichum</name>
    <dbReference type="NCBI Taxonomy" id="126358"/>
    <lineage>
        <taxon>Eukaryota</taxon>
        <taxon>Viridiplantae</taxon>
        <taxon>Streptophyta</taxon>
        <taxon>Embryophyta</taxon>
        <taxon>Tracheophyta</taxon>
        <taxon>Spermatophyta</taxon>
        <taxon>Magnoliopsida</taxon>
        <taxon>eudicotyledons</taxon>
        <taxon>Gunneridae</taxon>
        <taxon>Pentapetalae</taxon>
        <taxon>asterids</taxon>
        <taxon>lamiids</taxon>
        <taxon>Lamiales</taxon>
        <taxon>Oleaceae</taxon>
        <taxon>Forsythieae</taxon>
        <taxon>Abeliophyllum</taxon>
    </lineage>
</organism>
<dbReference type="Pfam" id="PF02458">
    <property type="entry name" value="Transferase"/>
    <property type="match status" value="1"/>
</dbReference>
<name>A0ABD1SG17_9LAMI</name>
<evidence type="ECO:0000313" key="1">
    <source>
        <dbReference type="EMBL" id="KAL2499682.1"/>
    </source>
</evidence>
<sequence>MGKVLCILSTNGRRLCGAKTIIPPFVDRKVMERDEPLVSKFDSIVQRSLPSFIGEEDNMEQWKKPITVAFLNITKIQIEKLRNKASEDPTLEAENNCRYNGFEAVAAHIWLCIRKAQWHMTEQ</sequence>